<dbReference type="RefSeq" id="WP_203822631.1">
    <property type="nucleotide sequence ID" value="NZ_BAAABP010000005.1"/>
</dbReference>
<proteinExistence type="predicted"/>
<comment type="caution">
    <text evidence="1">The sequence shown here is derived from an EMBL/GenBank/DDBJ whole genome shotgun (WGS) entry which is preliminary data.</text>
</comment>
<accession>A0A919MKZ3</accession>
<reference evidence="1" key="1">
    <citation type="submission" date="2021-01" db="EMBL/GenBank/DDBJ databases">
        <title>Whole genome shotgun sequence of Actinoplanes ferrugineus NBRC 15555.</title>
        <authorList>
            <person name="Komaki H."/>
            <person name="Tamura T."/>
        </authorList>
    </citation>
    <scope>NUCLEOTIDE SEQUENCE</scope>
    <source>
        <strain evidence="1">NBRC 15555</strain>
    </source>
</reference>
<dbReference type="SUPFAM" id="SSF49785">
    <property type="entry name" value="Galactose-binding domain-like"/>
    <property type="match status" value="1"/>
</dbReference>
<dbReference type="Proteomes" id="UP000598174">
    <property type="component" value="Unassembled WGS sequence"/>
</dbReference>
<organism evidence="1 2">
    <name type="scientific">Paractinoplanes ferrugineus</name>
    <dbReference type="NCBI Taxonomy" id="113564"/>
    <lineage>
        <taxon>Bacteria</taxon>
        <taxon>Bacillati</taxon>
        <taxon>Actinomycetota</taxon>
        <taxon>Actinomycetes</taxon>
        <taxon>Micromonosporales</taxon>
        <taxon>Micromonosporaceae</taxon>
        <taxon>Paractinoplanes</taxon>
    </lineage>
</organism>
<dbReference type="Gene3D" id="2.60.120.260">
    <property type="entry name" value="Galactose-binding domain-like"/>
    <property type="match status" value="1"/>
</dbReference>
<sequence length="680" mass="72600">MSVRGYLLGIDWSGGGNYTGTLEDVSSYVDRGDITFGWGRSVDNPTSLAAPSTEMAFTLRNRDRAWDRWFSPENTSSPISGLITFGKGVQLTRTVTGQQTTRYSETWATGTAGWTAAGGGTISRVATPTEDGDGSLQYVPPGAVASVAAVGGTRTPIWALPEGSITASFRVRSSAGWATIVPAVDWYTAAGAFISTASGAALPATATVWTTVQATFTPPGTAAYATPRLTITGTPPNTNTFNVDNVLLLHVAADAGKTYLLRQDALDDYEVDSLSPARTFSGKSQDAWGRTDAPALSTPVYTGVRTGDAIGLILDAIGWPADKRALDPGATYIRYWWEEGTDPAAAIDKLVNSEGPPAIAYVEAGIFVFRDRHHRVRSAASNTSQGLITHTWPAGAQGPDYKVKKDSFLYNHGVKDIVNTVSFTVDIRNPDAAQEVWVTEDPIAMTVGETRIFTAQPSDPVIQAVAPNDVDGSLQVSSGTFTTTISRDSGQTITIFLTAVTGGTVSRMALNAVPLPVTRTVQITAGDPASQGKARKAWPADAPWCTPYDAQAIANRIVAVYSIERPRVTFTLTNFNDRYLSKILSLRISDRITVKNDVLGVNRDFYVERLEHRIARLQVHEVTVTAVATEPVQAANAFTFNVAGRGFNDGAFAVDGIDNAATMFVFDQAGQGFDQGLLAN</sequence>
<dbReference type="EMBL" id="BOMM01000081">
    <property type="protein sequence ID" value="GIE16290.1"/>
    <property type="molecule type" value="Genomic_DNA"/>
</dbReference>
<gene>
    <name evidence="1" type="ORF">Afe05nite_81300</name>
</gene>
<dbReference type="InterPro" id="IPR008979">
    <property type="entry name" value="Galactose-bd-like_sf"/>
</dbReference>
<protein>
    <submittedName>
        <fullName evidence="1">Uncharacterized protein</fullName>
    </submittedName>
</protein>
<name>A0A919MKZ3_9ACTN</name>
<evidence type="ECO:0000313" key="2">
    <source>
        <dbReference type="Proteomes" id="UP000598174"/>
    </source>
</evidence>
<dbReference type="AlphaFoldDB" id="A0A919MKZ3"/>
<evidence type="ECO:0000313" key="1">
    <source>
        <dbReference type="EMBL" id="GIE16290.1"/>
    </source>
</evidence>
<keyword evidence="2" id="KW-1185">Reference proteome</keyword>